<feature type="domain" description="NmrA-like" evidence="3">
    <location>
        <begin position="63"/>
        <end position="242"/>
    </location>
</feature>
<evidence type="ECO:0000259" key="3">
    <source>
        <dbReference type="Pfam" id="PF05368"/>
    </source>
</evidence>
<keyword evidence="1" id="KW-0521">NADP</keyword>
<evidence type="ECO:0000256" key="1">
    <source>
        <dbReference type="ARBA" id="ARBA00022857"/>
    </source>
</evidence>
<evidence type="ECO:0000313" key="4">
    <source>
        <dbReference type="EMBL" id="KAF2009246.1"/>
    </source>
</evidence>
<dbReference type="AlphaFoldDB" id="A0A6A5X8M9"/>
<dbReference type="PANTHER" id="PTHR47706">
    <property type="entry name" value="NMRA-LIKE FAMILY PROTEIN"/>
    <property type="match status" value="1"/>
</dbReference>
<dbReference type="InterPro" id="IPR008030">
    <property type="entry name" value="NmrA-like"/>
</dbReference>
<dbReference type="SUPFAM" id="SSF51735">
    <property type="entry name" value="NAD(P)-binding Rossmann-fold domains"/>
    <property type="match status" value="1"/>
</dbReference>
<dbReference type="OrthoDB" id="9984533at2759"/>
<dbReference type="Gene3D" id="3.40.50.720">
    <property type="entry name" value="NAD(P)-binding Rossmann-like Domain"/>
    <property type="match status" value="1"/>
</dbReference>
<evidence type="ECO:0000313" key="5">
    <source>
        <dbReference type="Proteomes" id="UP000799778"/>
    </source>
</evidence>
<dbReference type="GeneID" id="54292112"/>
<keyword evidence="5" id="KW-1185">Reference proteome</keyword>
<dbReference type="RefSeq" id="XP_033377585.1">
    <property type="nucleotide sequence ID" value="XM_033534715.1"/>
</dbReference>
<protein>
    <recommendedName>
        <fullName evidence="3">NmrA-like domain-containing protein</fullName>
    </recommendedName>
</protein>
<keyword evidence="2" id="KW-0560">Oxidoreductase</keyword>
<reference evidence="4" key="1">
    <citation type="journal article" date="2020" name="Stud. Mycol.">
        <title>101 Dothideomycetes genomes: a test case for predicting lifestyles and emergence of pathogens.</title>
        <authorList>
            <person name="Haridas S."/>
            <person name="Albert R."/>
            <person name="Binder M."/>
            <person name="Bloem J."/>
            <person name="Labutti K."/>
            <person name="Salamov A."/>
            <person name="Andreopoulos B."/>
            <person name="Baker S."/>
            <person name="Barry K."/>
            <person name="Bills G."/>
            <person name="Bluhm B."/>
            <person name="Cannon C."/>
            <person name="Castanera R."/>
            <person name="Culley D."/>
            <person name="Daum C."/>
            <person name="Ezra D."/>
            <person name="Gonzalez J."/>
            <person name="Henrissat B."/>
            <person name="Kuo A."/>
            <person name="Liang C."/>
            <person name="Lipzen A."/>
            <person name="Lutzoni F."/>
            <person name="Magnuson J."/>
            <person name="Mondo S."/>
            <person name="Nolan M."/>
            <person name="Ohm R."/>
            <person name="Pangilinan J."/>
            <person name="Park H.-J."/>
            <person name="Ramirez L."/>
            <person name="Alfaro M."/>
            <person name="Sun H."/>
            <person name="Tritt A."/>
            <person name="Yoshinaga Y."/>
            <person name="Zwiers L.-H."/>
            <person name="Turgeon B."/>
            <person name="Goodwin S."/>
            <person name="Spatafora J."/>
            <person name="Crous P."/>
            <person name="Grigoriev I."/>
        </authorList>
    </citation>
    <scope>NUCLEOTIDE SEQUENCE</scope>
    <source>
        <strain evidence="4">CBS 175.79</strain>
    </source>
</reference>
<evidence type="ECO:0000256" key="2">
    <source>
        <dbReference type="ARBA" id="ARBA00023002"/>
    </source>
</evidence>
<dbReference type="GO" id="GO:0016491">
    <property type="term" value="F:oxidoreductase activity"/>
    <property type="evidence" value="ECO:0007669"/>
    <property type="project" value="UniProtKB-KW"/>
</dbReference>
<gene>
    <name evidence="4" type="ORF">BU24DRAFT_85738</name>
</gene>
<dbReference type="Pfam" id="PF05368">
    <property type="entry name" value="NmrA"/>
    <property type="match status" value="1"/>
</dbReference>
<dbReference type="InterPro" id="IPR036291">
    <property type="entry name" value="NAD(P)-bd_dom_sf"/>
</dbReference>
<dbReference type="PANTHER" id="PTHR47706:SF10">
    <property type="entry name" value="NMRA-LIKE DOMAIN-CONTAINING PROTEIN"/>
    <property type="match status" value="1"/>
</dbReference>
<dbReference type="Proteomes" id="UP000799778">
    <property type="component" value="Unassembled WGS sequence"/>
</dbReference>
<dbReference type="InterPro" id="IPR051609">
    <property type="entry name" value="NmrA/Isoflavone_reductase-like"/>
</dbReference>
<proteinExistence type="predicted"/>
<organism evidence="4 5">
    <name type="scientific">Aaosphaeria arxii CBS 175.79</name>
    <dbReference type="NCBI Taxonomy" id="1450172"/>
    <lineage>
        <taxon>Eukaryota</taxon>
        <taxon>Fungi</taxon>
        <taxon>Dikarya</taxon>
        <taxon>Ascomycota</taxon>
        <taxon>Pezizomycotina</taxon>
        <taxon>Dothideomycetes</taxon>
        <taxon>Pleosporomycetidae</taxon>
        <taxon>Pleosporales</taxon>
        <taxon>Pleosporales incertae sedis</taxon>
        <taxon>Aaosphaeria</taxon>
    </lineage>
</organism>
<dbReference type="EMBL" id="ML978079">
    <property type="protein sequence ID" value="KAF2009246.1"/>
    <property type="molecule type" value="Genomic_DNA"/>
</dbReference>
<name>A0A6A5X8M9_9PLEO</name>
<dbReference type="Gene3D" id="3.90.25.10">
    <property type="entry name" value="UDP-galactose 4-epimerase, domain 1"/>
    <property type="match status" value="1"/>
</dbReference>
<sequence length="321" mass="35520">MAINKVLIIGNHDISSAIIDALAQYRIEGSKSFEVTALTYPSQTIPPATNDPHFPIQHKKSDFTDSSLRSSLAGQDLVISTTAAGDYHFQVRIIDAAIAAGVTRFVPNEFGQDSLNEEIQQRMPQSAQRAKVIDYLRRTSHARPDFEWCAVATGCILDTLLPSGDLGFDLQWQSASIHGTGHEFFAASSLERVGLVMASIIRRWDQTKNKYLYAAGVLTTAQSILGCLERCSEATWSTSYSDVEECVREGHSRIQRGWPDSGMFLLGKSVLFDEELRAIDVFNDYNANGLLQLEPETVSEIVEQTYRKFKDRGKPGCGCAS</sequence>
<accession>A0A6A5X8M9</accession>